<keyword evidence="2" id="KW-1003">Cell membrane</keyword>
<feature type="transmembrane region" description="Helical" evidence="6">
    <location>
        <begin position="7"/>
        <end position="26"/>
    </location>
</feature>
<dbReference type="PANTHER" id="PTHR30250:SF27">
    <property type="entry name" value="POLYSACCHARIDE BIOSYNTHESIS PROTEIN"/>
    <property type="match status" value="1"/>
</dbReference>
<evidence type="ECO:0000256" key="4">
    <source>
        <dbReference type="ARBA" id="ARBA00022989"/>
    </source>
</evidence>
<name>A0A840PAA2_9ACTN</name>
<dbReference type="GO" id="GO:0005886">
    <property type="term" value="C:plasma membrane"/>
    <property type="evidence" value="ECO:0007669"/>
    <property type="project" value="UniProtKB-SubCell"/>
</dbReference>
<dbReference type="AlphaFoldDB" id="A0A840PAA2"/>
<dbReference type="EMBL" id="JACHGN010000007">
    <property type="protein sequence ID" value="MBB5134127.1"/>
    <property type="molecule type" value="Genomic_DNA"/>
</dbReference>
<feature type="transmembrane region" description="Helical" evidence="6">
    <location>
        <begin position="362"/>
        <end position="378"/>
    </location>
</feature>
<evidence type="ECO:0000256" key="3">
    <source>
        <dbReference type="ARBA" id="ARBA00022692"/>
    </source>
</evidence>
<keyword evidence="5 6" id="KW-0472">Membrane</keyword>
<feature type="transmembrane region" description="Helical" evidence="6">
    <location>
        <begin position="38"/>
        <end position="65"/>
    </location>
</feature>
<feature type="transmembrane region" description="Helical" evidence="6">
    <location>
        <begin position="144"/>
        <end position="166"/>
    </location>
</feature>
<keyword evidence="4 6" id="KW-1133">Transmembrane helix</keyword>
<feature type="transmembrane region" description="Helical" evidence="6">
    <location>
        <begin position="295"/>
        <end position="316"/>
    </location>
</feature>
<feature type="transmembrane region" description="Helical" evidence="6">
    <location>
        <begin position="328"/>
        <end position="350"/>
    </location>
</feature>
<proteinExistence type="predicted"/>
<dbReference type="GO" id="GO:0015297">
    <property type="term" value="F:antiporter activity"/>
    <property type="evidence" value="ECO:0007669"/>
    <property type="project" value="InterPro"/>
</dbReference>
<evidence type="ECO:0000313" key="8">
    <source>
        <dbReference type="Proteomes" id="UP000578449"/>
    </source>
</evidence>
<feature type="transmembrane region" description="Helical" evidence="6">
    <location>
        <begin position="114"/>
        <end position="132"/>
    </location>
</feature>
<keyword evidence="8" id="KW-1185">Reference proteome</keyword>
<dbReference type="InterPro" id="IPR002528">
    <property type="entry name" value="MATE_fam"/>
</dbReference>
<evidence type="ECO:0000256" key="5">
    <source>
        <dbReference type="ARBA" id="ARBA00023136"/>
    </source>
</evidence>
<feature type="transmembrane region" description="Helical" evidence="6">
    <location>
        <begin position="172"/>
        <end position="191"/>
    </location>
</feature>
<sequence length="430" mass="44335">MARGGVAGVVGGGMVAVGQVLVALVVTRGFTAQVAGAFFAAIALCQIAAGVLRLDAGNGLVYFIARSRAYDHHGMSGYIRAGVVPVLVLSLAAAVSACLFAEPIGAATGVPPAWIGPLALVLPLIACSDVLLSATRGFGDMRPTVYVSGLFLPAAQLAGICAMAVAGAEAGLTAAWALPYLPVLALAWVCLKRRLPESAYRPGYMPGTFRDLWRHTAPRSAGAAIQAAFQRLDIVLVAALAGPVEAACYTVATRFKAVGQLAGQGLAQAAQPRLVRALAAGELERARELYQSTTLWLVAATWPVWVAYAALAPWLLRIFGPGYDAGAGVAVVLAATMMAASACGMADVVLTAAGHTTTSLRNIAAAVVVAVTVDVALIPEYGALGAAAGWSAGVLVKNVLPLVRLHRTYGLRPFGRHTLTALHPRMWRTA</sequence>
<reference evidence="7 8" key="1">
    <citation type="submission" date="2020-08" db="EMBL/GenBank/DDBJ databases">
        <title>Genomic Encyclopedia of Type Strains, Phase IV (KMG-IV): sequencing the most valuable type-strain genomes for metagenomic binning, comparative biology and taxonomic classification.</title>
        <authorList>
            <person name="Goeker M."/>
        </authorList>
    </citation>
    <scope>NUCLEOTIDE SEQUENCE [LARGE SCALE GENOMIC DNA]</scope>
    <source>
        <strain evidence="7 8">DSM 45615</strain>
    </source>
</reference>
<dbReference type="Proteomes" id="UP000578449">
    <property type="component" value="Unassembled WGS sequence"/>
</dbReference>
<evidence type="ECO:0000256" key="1">
    <source>
        <dbReference type="ARBA" id="ARBA00004651"/>
    </source>
</evidence>
<organism evidence="7 8">
    <name type="scientific">Thermocatellispora tengchongensis</name>
    <dbReference type="NCBI Taxonomy" id="1073253"/>
    <lineage>
        <taxon>Bacteria</taxon>
        <taxon>Bacillati</taxon>
        <taxon>Actinomycetota</taxon>
        <taxon>Actinomycetes</taxon>
        <taxon>Streptosporangiales</taxon>
        <taxon>Streptosporangiaceae</taxon>
        <taxon>Thermocatellispora</taxon>
    </lineage>
</organism>
<gene>
    <name evidence="7" type="ORF">HNP84_003853</name>
</gene>
<keyword evidence="3 6" id="KW-0812">Transmembrane</keyword>
<dbReference type="InterPro" id="IPR050833">
    <property type="entry name" value="Poly_Biosynth_Transport"/>
</dbReference>
<evidence type="ECO:0000313" key="7">
    <source>
        <dbReference type="EMBL" id="MBB5134127.1"/>
    </source>
</evidence>
<feature type="transmembrane region" description="Helical" evidence="6">
    <location>
        <begin position="77"/>
        <end position="102"/>
    </location>
</feature>
<evidence type="ECO:0000256" key="2">
    <source>
        <dbReference type="ARBA" id="ARBA00022475"/>
    </source>
</evidence>
<accession>A0A840PAA2</accession>
<dbReference type="RefSeq" id="WP_312925175.1">
    <property type="nucleotide sequence ID" value="NZ_BAABIX010000031.1"/>
</dbReference>
<comment type="caution">
    <text evidence="7">The sequence shown here is derived from an EMBL/GenBank/DDBJ whole genome shotgun (WGS) entry which is preliminary data.</text>
</comment>
<comment type="subcellular location">
    <subcellularLocation>
        <location evidence="1">Cell membrane</location>
        <topology evidence="1">Multi-pass membrane protein</topology>
    </subcellularLocation>
</comment>
<evidence type="ECO:0000256" key="6">
    <source>
        <dbReference type="SAM" id="Phobius"/>
    </source>
</evidence>
<dbReference type="PANTHER" id="PTHR30250">
    <property type="entry name" value="PST FAMILY PREDICTED COLANIC ACID TRANSPORTER"/>
    <property type="match status" value="1"/>
</dbReference>
<dbReference type="Pfam" id="PF01554">
    <property type="entry name" value="MatE"/>
    <property type="match status" value="1"/>
</dbReference>
<dbReference type="GO" id="GO:0042910">
    <property type="term" value="F:xenobiotic transmembrane transporter activity"/>
    <property type="evidence" value="ECO:0007669"/>
    <property type="project" value="InterPro"/>
</dbReference>
<protein>
    <submittedName>
        <fullName evidence="7">O-antigen/teichoic acid export membrane protein</fullName>
    </submittedName>
</protein>